<feature type="transmembrane region" description="Helical" evidence="1">
    <location>
        <begin position="238"/>
        <end position="266"/>
    </location>
</feature>
<feature type="transmembrane region" description="Helical" evidence="1">
    <location>
        <begin position="46"/>
        <end position="67"/>
    </location>
</feature>
<sequence>MNILKRSETNQYSSQSLRHFKHNIPLFLHTFICCAGLTTKSDTNRWYNGTFVIFCIIFLFVNIDYWIQVSVNLYEIEDILAYAAYILIYALSTVAWYAVRSKRKQLTRLLHELQEISLPVQRKKINFLLIILCCMHISFSITTTIFAFKDGVALLGYGYNLRDAYKLLIFIKILLYTLVFPTFLNIVALLYCLICLRIREFMKELTRELTKCSTETFVILKRAEILKRKSRIDDILDVIQDIFSLPTFIIVVANLLNCFSVLSAYLDNYNMLMSGEISVIIEWSLYAVNSLGCLIAVLWIAGDIPVKEHKFKKTLQKKINMRLLFAGNTEKFKSEKLLLLKQDFVFTGLDILSYRRSSIFTLFGALMTYTMLISK</sequence>
<comment type="caution">
    <text evidence="2">The sequence shown here is derived from an EMBL/GenBank/DDBJ whole genome shotgun (WGS) entry which is preliminary data.</text>
</comment>
<feature type="transmembrane region" description="Helical" evidence="1">
    <location>
        <begin position="79"/>
        <end position="99"/>
    </location>
</feature>
<keyword evidence="1" id="KW-0472">Membrane</keyword>
<organism evidence="2 3">
    <name type="scientific">Caerostris darwini</name>
    <dbReference type="NCBI Taxonomy" id="1538125"/>
    <lineage>
        <taxon>Eukaryota</taxon>
        <taxon>Metazoa</taxon>
        <taxon>Ecdysozoa</taxon>
        <taxon>Arthropoda</taxon>
        <taxon>Chelicerata</taxon>
        <taxon>Arachnida</taxon>
        <taxon>Araneae</taxon>
        <taxon>Araneomorphae</taxon>
        <taxon>Entelegynae</taxon>
        <taxon>Araneoidea</taxon>
        <taxon>Araneidae</taxon>
        <taxon>Caerostris</taxon>
    </lineage>
</organism>
<keyword evidence="1" id="KW-0812">Transmembrane</keyword>
<evidence type="ECO:0000313" key="2">
    <source>
        <dbReference type="EMBL" id="GIX78561.1"/>
    </source>
</evidence>
<evidence type="ECO:0000256" key="1">
    <source>
        <dbReference type="SAM" id="Phobius"/>
    </source>
</evidence>
<evidence type="ECO:0000313" key="3">
    <source>
        <dbReference type="Proteomes" id="UP001054837"/>
    </source>
</evidence>
<protein>
    <recommendedName>
        <fullName evidence="4">Gustatory receptor</fullName>
    </recommendedName>
</protein>
<feature type="transmembrane region" description="Helical" evidence="1">
    <location>
        <begin position="357"/>
        <end position="374"/>
    </location>
</feature>
<name>A0AAV4N392_9ARAC</name>
<gene>
    <name evidence="2" type="primary">AVEN_264611_1</name>
    <name evidence="2" type="ORF">CDAR_210661</name>
</gene>
<dbReference type="AlphaFoldDB" id="A0AAV4N392"/>
<evidence type="ECO:0008006" key="4">
    <source>
        <dbReference type="Google" id="ProtNLM"/>
    </source>
</evidence>
<keyword evidence="1" id="KW-1133">Transmembrane helix</keyword>
<feature type="transmembrane region" description="Helical" evidence="1">
    <location>
        <begin position="127"/>
        <end position="148"/>
    </location>
</feature>
<reference evidence="2 3" key="1">
    <citation type="submission" date="2021-06" db="EMBL/GenBank/DDBJ databases">
        <title>Caerostris darwini draft genome.</title>
        <authorList>
            <person name="Kono N."/>
            <person name="Arakawa K."/>
        </authorList>
    </citation>
    <scope>NUCLEOTIDE SEQUENCE [LARGE SCALE GENOMIC DNA]</scope>
</reference>
<keyword evidence="3" id="KW-1185">Reference proteome</keyword>
<feature type="transmembrane region" description="Helical" evidence="1">
    <location>
        <begin position="286"/>
        <end position="306"/>
    </location>
</feature>
<dbReference type="EMBL" id="BPLQ01001103">
    <property type="protein sequence ID" value="GIX78561.1"/>
    <property type="molecule type" value="Genomic_DNA"/>
</dbReference>
<dbReference type="Proteomes" id="UP001054837">
    <property type="component" value="Unassembled WGS sequence"/>
</dbReference>
<accession>A0AAV4N392</accession>
<proteinExistence type="predicted"/>
<feature type="transmembrane region" description="Helical" evidence="1">
    <location>
        <begin position="168"/>
        <end position="194"/>
    </location>
</feature>